<proteinExistence type="predicted"/>
<evidence type="ECO:0008006" key="3">
    <source>
        <dbReference type="Google" id="ProtNLM"/>
    </source>
</evidence>
<dbReference type="RefSeq" id="WP_165706192.1">
    <property type="nucleotide sequence ID" value="NZ_CP118627.1"/>
</dbReference>
<reference evidence="1" key="1">
    <citation type="submission" date="2023-02" db="EMBL/GenBank/DDBJ databases">
        <title>Comparative genomics and fermentation flavor characterization of five lactic acid bacteria reveal flavor biosynthesis metabolic pathways in fermented muskmelon puree.</title>
        <authorList>
            <person name="Yuan L."/>
            <person name="Li M."/>
            <person name="Xu X."/>
            <person name="Lao F."/>
            <person name="Wu J."/>
        </authorList>
    </citation>
    <scope>NUCLEOTIDE SEQUENCE</scope>
    <source>
        <strain evidence="1">Pa-2</strain>
    </source>
</reference>
<evidence type="ECO:0000313" key="1">
    <source>
        <dbReference type="EMBL" id="WEA14862.1"/>
    </source>
</evidence>
<name>A0AAX3NDV8_9LACT</name>
<organism evidence="1 2">
    <name type="scientific">Lactococcus garvieae</name>
    <dbReference type="NCBI Taxonomy" id="1363"/>
    <lineage>
        <taxon>Bacteria</taxon>
        <taxon>Bacillati</taxon>
        <taxon>Bacillota</taxon>
        <taxon>Bacilli</taxon>
        <taxon>Lactobacillales</taxon>
        <taxon>Streptococcaceae</taxon>
        <taxon>Lactococcus</taxon>
    </lineage>
</organism>
<gene>
    <name evidence="1" type="ORF">PWF74_04970</name>
</gene>
<dbReference type="AlphaFoldDB" id="A0AAX3NDV8"/>
<dbReference type="EMBL" id="CP118627">
    <property type="protein sequence ID" value="WEA14862.1"/>
    <property type="molecule type" value="Genomic_DNA"/>
</dbReference>
<dbReference type="Proteomes" id="UP001217324">
    <property type="component" value="Chromosome"/>
</dbReference>
<evidence type="ECO:0000313" key="2">
    <source>
        <dbReference type="Proteomes" id="UP001217324"/>
    </source>
</evidence>
<sequence>MNWKDIIKDTGIEIIWIDTEYSEEGSYIPKCMLYPNGAIVLNLSLHCDRVEFVALHEIGHLVTGRGP</sequence>
<accession>A0AAX3NDV8</accession>
<protein>
    <recommendedName>
        <fullName evidence="3">IrrE N-terminal-like domain-containing protein</fullName>
    </recommendedName>
</protein>